<feature type="transmembrane region" description="Helical" evidence="1">
    <location>
        <begin position="258"/>
        <end position="278"/>
    </location>
</feature>
<feature type="transmembrane region" description="Helical" evidence="1">
    <location>
        <begin position="298"/>
        <end position="318"/>
    </location>
</feature>
<feature type="transmembrane region" description="Helical" evidence="1">
    <location>
        <begin position="372"/>
        <end position="391"/>
    </location>
</feature>
<feature type="transmembrane region" description="Helical" evidence="1">
    <location>
        <begin position="30"/>
        <end position="49"/>
    </location>
</feature>
<evidence type="ECO:0000313" key="2">
    <source>
        <dbReference type="EMBL" id="MBJ7593558.1"/>
    </source>
</evidence>
<reference evidence="2 3" key="1">
    <citation type="submission" date="2020-10" db="EMBL/GenBank/DDBJ databases">
        <title>Ca. Dormibacterota MAGs.</title>
        <authorList>
            <person name="Montgomery K."/>
        </authorList>
    </citation>
    <scope>NUCLEOTIDE SEQUENCE [LARGE SCALE GENOMIC DNA]</scope>
    <source>
        <strain evidence="2">SC8812_S17_18</strain>
    </source>
</reference>
<evidence type="ECO:0000313" key="3">
    <source>
        <dbReference type="Proteomes" id="UP000606991"/>
    </source>
</evidence>
<keyword evidence="1" id="KW-1133">Transmembrane helix</keyword>
<keyword evidence="1" id="KW-0472">Membrane</keyword>
<comment type="caution">
    <text evidence="2">The sequence shown here is derived from an EMBL/GenBank/DDBJ whole genome shotgun (WGS) entry which is preliminary data.</text>
</comment>
<feature type="transmembrane region" description="Helical" evidence="1">
    <location>
        <begin position="69"/>
        <end position="91"/>
    </location>
</feature>
<dbReference type="AlphaFoldDB" id="A0A934K0V6"/>
<dbReference type="Proteomes" id="UP000606991">
    <property type="component" value="Unassembled WGS sequence"/>
</dbReference>
<accession>A0A934K0V6</accession>
<evidence type="ECO:0000256" key="1">
    <source>
        <dbReference type="SAM" id="Phobius"/>
    </source>
</evidence>
<feature type="transmembrane region" description="Helical" evidence="1">
    <location>
        <begin position="199"/>
        <end position="222"/>
    </location>
</feature>
<feature type="transmembrane region" description="Helical" evidence="1">
    <location>
        <begin position="103"/>
        <end position="120"/>
    </location>
</feature>
<sequence>MPARWQSADGLSPLRLSLGNAPPFDVPARFIALGGTALLAGCVLIALGADRLVAPGGWDTPEALGITHILALGFVTAIMTGVLYQMLPVILGARPAPARASRLTWWCFLVSTAVFTATLISGHDDLAPIGGIALTLAIAAITAHAVSVMRRATRWNVVAVYIAIAVGCLDAVAVMGAVLAVSLRTGMLADPLSLLAPKILLAVGGWLGLVLVGVSYQVVPLFNVSTVRPRCPRPVLLLLSTGLMLGVVALAADLAPPVRAAALVPYVAGAVLYVTDIVRLTRFRGRPAGPGITPVGEVAAAVVFLLTALVALPAAAGMQPWPQVTVTSALLGWAPLAISANGARIFPFLAWTRAGVPGAAPLAANRIPIRAGLGQLALLGLGWLLLEAGFLTRSGAAARTGGLLLLLGALAFPALIALALGGRRFRWAPLGLFTR</sequence>
<dbReference type="RefSeq" id="WP_337308945.1">
    <property type="nucleotide sequence ID" value="NZ_JAEKNS010000025.1"/>
</dbReference>
<feature type="transmembrane region" description="Helical" evidence="1">
    <location>
        <begin position="126"/>
        <end position="146"/>
    </location>
</feature>
<gene>
    <name evidence="2" type="ORF">JF886_01645</name>
</gene>
<dbReference type="EMBL" id="JAEKNS010000025">
    <property type="protein sequence ID" value="MBJ7593558.1"/>
    <property type="molecule type" value="Genomic_DNA"/>
</dbReference>
<feature type="transmembrane region" description="Helical" evidence="1">
    <location>
        <begin position="234"/>
        <end position="252"/>
    </location>
</feature>
<proteinExistence type="predicted"/>
<feature type="transmembrane region" description="Helical" evidence="1">
    <location>
        <begin position="403"/>
        <end position="421"/>
    </location>
</feature>
<name>A0A934K0V6_9BACT</name>
<keyword evidence="1" id="KW-0812">Transmembrane</keyword>
<feature type="transmembrane region" description="Helical" evidence="1">
    <location>
        <begin position="330"/>
        <end position="351"/>
    </location>
</feature>
<feature type="transmembrane region" description="Helical" evidence="1">
    <location>
        <begin position="158"/>
        <end position="179"/>
    </location>
</feature>
<organism evidence="2 3">
    <name type="scientific">Candidatus Aeolococcus gillhamiae</name>
    <dbReference type="NCBI Taxonomy" id="3127015"/>
    <lineage>
        <taxon>Bacteria</taxon>
        <taxon>Bacillati</taxon>
        <taxon>Candidatus Dormiibacterota</taxon>
        <taxon>Candidatus Dormibacteria</taxon>
        <taxon>Candidatus Aeolococcales</taxon>
        <taxon>Candidatus Aeolococcaceae</taxon>
        <taxon>Candidatus Aeolococcus</taxon>
    </lineage>
</organism>
<protein>
    <submittedName>
        <fullName evidence="2">Uncharacterized protein</fullName>
    </submittedName>
</protein>